<dbReference type="PANTHER" id="PTHR10457:SF7">
    <property type="entry name" value="GALACTOKINASE-RELATED"/>
    <property type="match status" value="1"/>
</dbReference>
<keyword evidence="9" id="KW-0299">Galactose metabolism</keyword>
<dbReference type="GO" id="GO:0006012">
    <property type="term" value="P:galactose metabolic process"/>
    <property type="evidence" value="ECO:0007669"/>
    <property type="project" value="UniProtKB-UniRule"/>
</dbReference>
<evidence type="ECO:0000256" key="4">
    <source>
        <dbReference type="ARBA" id="ARBA00022723"/>
    </source>
</evidence>
<keyword evidence="10" id="KW-0119">Carbohydrate metabolism</keyword>
<dbReference type="InterPro" id="IPR006206">
    <property type="entry name" value="Mevalonate/galactokinase"/>
</dbReference>
<dbReference type="AlphaFoldDB" id="A0A364Y7E8"/>
<evidence type="ECO:0000256" key="9">
    <source>
        <dbReference type="ARBA" id="ARBA00023144"/>
    </source>
</evidence>
<evidence type="ECO:0000256" key="8">
    <source>
        <dbReference type="ARBA" id="ARBA00022842"/>
    </source>
</evidence>
<evidence type="ECO:0000256" key="6">
    <source>
        <dbReference type="ARBA" id="ARBA00022777"/>
    </source>
</evidence>
<comment type="caution">
    <text evidence="15">The sequence shown here is derived from an EMBL/GenBank/DDBJ whole genome shotgun (WGS) entry which is preliminary data.</text>
</comment>
<dbReference type="FunFam" id="3.30.230.10:FF:000017">
    <property type="entry name" value="Galactokinase"/>
    <property type="match status" value="1"/>
</dbReference>
<dbReference type="InterPro" id="IPR020568">
    <property type="entry name" value="Ribosomal_Su5_D2-typ_SF"/>
</dbReference>
<keyword evidence="2" id="KW-0963">Cytoplasm</keyword>
<keyword evidence="16" id="KW-1185">Reference proteome</keyword>
<dbReference type="SUPFAM" id="SSF54211">
    <property type="entry name" value="Ribosomal protein S5 domain 2-like"/>
    <property type="match status" value="1"/>
</dbReference>
<dbReference type="PROSITE" id="PS00106">
    <property type="entry name" value="GALACTOKINASE"/>
    <property type="match status" value="1"/>
</dbReference>
<keyword evidence="8" id="KW-0460">Magnesium</keyword>
<proteinExistence type="inferred from homology"/>
<dbReference type="PIRSF" id="PIRSF000530">
    <property type="entry name" value="Galactokinase"/>
    <property type="match status" value="1"/>
</dbReference>
<evidence type="ECO:0000259" key="14">
    <source>
        <dbReference type="Pfam" id="PF10509"/>
    </source>
</evidence>
<keyword evidence="4" id="KW-0479">Metal-binding</keyword>
<dbReference type="InterPro" id="IPR019539">
    <property type="entry name" value="GalKase_N"/>
</dbReference>
<dbReference type="InterPro" id="IPR006204">
    <property type="entry name" value="GHMP_kinase_N_dom"/>
</dbReference>
<evidence type="ECO:0000256" key="2">
    <source>
        <dbReference type="ARBA" id="ARBA00022490"/>
    </source>
</evidence>
<feature type="domain" description="GHMP kinase C-terminal" evidence="13">
    <location>
        <begin position="351"/>
        <end position="426"/>
    </location>
</feature>
<dbReference type="InterPro" id="IPR000705">
    <property type="entry name" value="Galactokinase"/>
</dbReference>
<dbReference type="EC" id="2.7.1.6" evidence="11"/>
<feature type="domain" description="Galactokinase N-terminal" evidence="14">
    <location>
        <begin position="74"/>
        <end position="121"/>
    </location>
</feature>
<dbReference type="PROSITE" id="PS00627">
    <property type="entry name" value="GHMP_KINASES_ATP"/>
    <property type="match status" value="1"/>
</dbReference>
<dbReference type="OrthoDB" id="250531at2"/>
<evidence type="ECO:0000259" key="13">
    <source>
        <dbReference type="Pfam" id="PF08544"/>
    </source>
</evidence>
<dbReference type="InterPro" id="IPR013750">
    <property type="entry name" value="GHMP_kinase_C_dom"/>
</dbReference>
<dbReference type="GO" id="GO:0046872">
    <property type="term" value="F:metal ion binding"/>
    <property type="evidence" value="ECO:0007669"/>
    <property type="project" value="UniProtKB-KW"/>
</dbReference>
<dbReference type="GO" id="GO:0005829">
    <property type="term" value="C:cytosol"/>
    <property type="evidence" value="ECO:0007669"/>
    <property type="project" value="TreeGrafter"/>
</dbReference>
<dbReference type="Gene3D" id="3.30.230.10">
    <property type="match status" value="1"/>
</dbReference>
<accession>A0A364Y7E8</accession>
<reference evidence="15 16" key="1">
    <citation type="submission" date="2018-06" db="EMBL/GenBank/DDBJ databases">
        <title>Chryseolinea flavus sp. nov., a member of the phylum Bacteroidetes isolated from soil.</title>
        <authorList>
            <person name="Li Y."/>
            <person name="Wang J."/>
        </authorList>
    </citation>
    <scope>NUCLEOTIDE SEQUENCE [LARGE SCALE GENOMIC DNA]</scope>
    <source>
        <strain evidence="15 16">SDU1-6</strain>
    </source>
</reference>
<keyword evidence="5" id="KW-0547">Nucleotide-binding</keyword>
<evidence type="ECO:0000313" key="15">
    <source>
        <dbReference type="EMBL" id="RAW01754.1"/>
    </source>
</evidence>
<evidence type="ECO:0000256" key="11">
    <source>
        <dbReference type="NCBIfam" id="TIGR00131"/>
    </source>
</evidence>
<dbReference type="FunFam" id="3.30.70.890:FF:000001">
    <property type="entry name" value="Galactokinase"/>
    <property type="match status" value="1"/>
</dbReference>
<feature type="domain" description="GHMP kinase N-terminal" evidence="12">
    <location>
        <begin position="155"/>
        <end position="242"/>
    </location>
</feature>
<keyword evidence="3 15" id="KW-0808">Transferase</keyword>
<dbReference type="SUPFAM" id="SSF55060">
    <property type="entry name" value="GHMP Kinase, C-terminal domain"/>
    <property type="match status" value="1"/>
</dbReference>
<dbReference type="Pfam" id="PF00288">
    <property type="entry name" value="GHMP_kinases_N"/>
    <property type="match status" value="1"/>
</dbReference>
<dbReference type="InterPro" id="IPR036554">
    <property type="entry name" value="GHMP_kinase_C_sf"/>
</dbReference>
<evidence type="ECO:0000313" key="16">
    <source>
        <dbReference type="Proteomes" id="UP000251889"/>
    </source>
</evidence>
<dbReference type="Pfam" id="PF10509">
    <property type="entry name" value="GalKase_gal_bdg"/>
    <property type="match status" value="1"/>
</dbReference>
<keyword evidence="7" id="KW-0067">ATP-binding</keyword>
<dbReference type="PRINTS" id="PR00959">
    <property type="entry name" value="MEVGALKINASE"/>
</dbReference>
<evidence type="ECO:0000256" key="10">
    <source>
        <dbReference type="ARBA" id="ARBA00023277"/>
    </source>
</evidence>
<sequence>MATFPEPLFHKRLIACILIVINYRVLRSSFTNFGLNGLVIRAGVWKGVLVPGFTFYYFKNLLDVDFIAQDVISKFDALYAEEPLIIRAPGRINLIGEHTDYNDGFVMPAAIDKEIVFAIAPSPDETSSIYSLSYSEFFYPNLKEPAPVTAPKWANYLLGVMRQLVDNGHTLKPFRCVFGGNIPAGSGLSSSAALETGFAFALNELNKLNIPTQKMIHMAQWAEHNYVGVKCGIMDQFASMMGADNKVILLDCRSLEYKYSPLKLDNYSIVLCNTGVKHSLVDSEYNTRRAECEQGVAILQRHYPEVKSLRDVTPEMVDKHKSEMPGKVYQRCFYVTSEIKRVQAAAFDLTNDDLEAFGRKMYETHEGLSSLYEVSCPELDFLVGQAKNAQILGSRMMGGGFGGCTINIVPNQQVESFISSATAAYKKAFNLDLIAYIVHVKSGTGLLKKSEKSAVGS</sequence>
<dbReference type="Proteomes" id="UP000251889">
    <property type="component" value="Unassembled WGS sequence"/>
</dbReference>
<dbReference type="NCBIfam" id="TIGR00131">
    <property type="entry name" value="gal_kin"/>
    <property type="match status" value="1"/>
</dbReference>
<dbReference type="GO" id="GO:0005524">
    <property type="term" value="F:ATP binding"/>
    <property type="evidence" value="ECO:0007669"/>
    <property type="project" value="UniProtKB-UniRule"/>
</dbReference>
<dbReference type="InterPro" id="IPR014721">
    <property type="entry name" value="Ribsml_uS5_D2-typ_fold_subgr"/>
</dbReference>
<dbReference type="Pfam" id="PF08544">
    <property type="entry name" value="GHMP_kinases_C"/>
    <property type="match status" value="1"/>
</dbReference>
<evidence type="ECO:0000256" key="3">
    <source>
        <dbReference type="ARBA" id="ARBA00022679"/>
    </source>
</evidence>
<evidence type="ECO:0000256" key="5">
    <source>
        <dbReference type="ARBA" id="ARBA00022741"/>
    </source>
</evidence>
<dbReference type="PANTHER" id="PTHR10457">
    <property type="entry name" value="MEVALONATE KINASE/GALACTOKINASE"/>
    <property type="match status" value="1"/>
</dbReference>
<name>A0A364Y7E8_9BACT</name>
<dbReference type="EMBL" id="QMFY01000003">
    <property type="protein sequence ID" value="RAW01754.1"/>
    <property type="molecule type" value="Genomic_DNA"/>
</dbReference>
<evidence type="ECO:0000256" key="1">
    <source>
        <dbReference type="ARBA" id="ARBA00006566"/>
    </source>
</evidence>
<dbReference type="InterPro" id="IPR006203">
    <property type="entry name" value="GHMP_knse_ATP-bd_CS"/>
</dbReference>
<keyword evidence="6 15" id="KW-0418">Kinase</keyword>
<organism evidence="15 16">
    <name type="scientific">Pseudochryseolinea flava</name>
    <dbReference type="NCBI Taxonomy" id="2059302"/>
    <lineage>
        <taxon>Bacteria</taxon>
        <taxon>Pseudomonadati</taxon>
        <taxon>Bacteroidota</taxon>
        <taxon>Cytophagia</taxon>
        <taxon>Cytophagales</taxon>
        <taxon>Fulvivirgaceae</taxon>
        <taxon>Pseudochryseolinea</taxon>
    </lineage>
</organism>
<dbReference type="Gene3D" id="3.30.70.890">
    <property type="entry name" value="GHMP kinase, C-terminal domain"/>
    <property type="match status" value="1"/>
</dbReference>
<evidence type="ECO:0000259" key="12">
    <source>
        <dbReference type="Pfam" id="PF00288"/>
    </source>
</evidence>
<dbReference type="GO" id="GO:0004335">
    <property type="term" value="F:galactokinase activity"/>
    <property type="evidence" value="ECO:0007669"/>
    <property type="project" value="UniProtKB-UniRule"/>
</dbReference>
<dbReference type="PRINTS" id="PR00473">
    <property type="entry name" value="GALCTOKINASE"/>
</dbReference>
<comment type="similarity">
    <text evidence="1">Belongs to the GHMP kinase family. GalK subfamily.</text>
</comment>
<dbReference type="InterPro" id="IPR019741">
    <property type="entry name" value="Galactokinase_CS"/>
</dbReference>
<evidence type="ECO:0000256" key="7">
    <source>
        <dbReference type="ARBA" id="ARBA00022840"/>
    </source>
</evidence>
<gene>
    <name evidence="15" type="primary">galK</name>
    <name evidence="15" type="ORF">DQQ10_08900</name>
</gene>
<protein>
    <recommendedName>
        <fullName evidence="11">Galactokinase</fullName>
        <ecNumber evidence="11">2.7.1.6</ecNumber>
    </recommendedName>
</protein>